<dbReference type="InterPro" id="IPR009075">
    <property type="entry name" value="AcylCo_DH/oxidase_C"/>
</dbReference>
<name>A0AAV9G436_9PEZI</name>
<dbReference type="Pfam" id="PF00441">
    <property type="entry name" value="Acyl-CoA_dh_1"/>
    <property type="match status" value="1"/>
</dbReference>
<feature type="domain" description="Acyl-CoA dehydrogenase/oxidase C-terminal" evidence="5">
    <location>
        <begin position="265"/>
        <end position="407"/>
    </location>
</feature>
<dbReference type="PANTHER" id="PTHR43884">
    <property type="entry name" value="ACYL-COA DEHYDROGENASE"/>
    <property type="match status" value="1"/>
</dbReference>
<dbReference type="Gene3D" id="2.40.110.10">
    <property type="entry name" value="Butyryl-CoA Dehydrogenase, subunit A, domain 2"/>
    <property type="match status" value="1"/>
</dbReference>
<dbReference type="Pfam" id="PF02771">
    <property type="entry name" value="Acyl-CoA_dh_N"/>
    <property type="match status" value="1"/>
</dbReference>
<keyword evidence="3" id="KW-0285">Flavoprotein</keyword>
<dbReference type="SUPFAM" id="SSF56645">
    <property type="entry name" value="Acyl-CoA dehydrogenase NM domain-like"/>
    <property type="match status" value="1"/>
</dbReference>
<reference evidence="7" key="2">
    <citation type="submission" date="2023-05" db="EMBL/GenBank/DDBJ databases">
        <authorList>
            <consortium name="Lawrence Berkeley National Laboratory"/>
            <person name="Steindorff A."/>
            <person name="Hensen N."/>
            <person name="Bonometti L."/>
            <person name="Westerberg I."/>
            <person name="Brannstrom I.O."/>
            <person name="Guillou S."/>
            <person name="Cros-Aarteil S."/>
            <person name="Calhoun S."/>
            <person name="Haridas S."/>
            <person name="Kuo A."/>
            <person name="Mondo S."/>
            <person name="Pangilinan J."/>
            <person name="Riley R."/>
            <person name="Labutti K."/>
            <person name="Andreopoulos B."/>
            <person name="Lipzen A."/>
            <person name="Chen C."/>
            <person name="Yanf M."/>
            <person name="Daum C."/>
            <person name="Ng V."/>
            <person name="Clum A."/>
            <person name="Ohm R."/>
            <person name="Martin F."/>
            <person name="Silar P."/>
            <person name="Natvig D."/>
            <person name="Lalanne C."/>
            <person name="Gautier V."/>
            <person name="Ament-Velasquez S.L."/>
            <person name="Kruys A."/>
            <person name="Hutchinson M.I."/>
            <person name="Powell A.J."/>
            <person name="Barry K."/>
            <person name="Miller A.N."/>
            <person name="Grigoriev I.V."/>
            <person name="Debuchy R."/>
            <person name="Gladieux P."/>
            <person name="Thoren M.H."/>
            <person name="Johannesson H."/>
        </authorList>
    </citation>
    <scope>NUCLEOTIDE SEQUENCE</scope>
    <source>
        <strain evidence="7">PSN243</strain>
    </source>
</reference>
<feature type="domain" description="Acyl-CoA dehydrogenase/oxidase N-terminal" evidence="6">
    <location>
        <begin position="10"/>
        <end position="123"/>
    </location>
</feature>
<dbReference type="Gene3D" id="1.10.540.10">
    <property type="entry name" value="Acyl-CoA dehydrogenase/oxidase, N-terminal domain"/>
    <property type="match status" value="1"/>
</dbReference>
<dbReference type="Gene3D" id="1.20.140.10">
    <property type="entry name" value="Butyryl-CoA Dehydrogenase, subunit A, domain 3"/>
    <property type="match status" value="1"/>
</dbReference>
<dbReference type="GO" id="GO:0033539">
    <property type="term" value="P:fatty acid beta-oxidation using acyl-CoA dehydrogenase"/>
    <property type="evidence" value="ECO:0007669"/>
    <property type="project" value="TreeGrafter"/>
</dbReference>
<dbReference type="InterPro" id="IPR036250">
    <property type="entry name" value="AcylCo_DH-like_C"/>
</dbReference>
<dbReference type="InterPro" id="IPR013786">
    <property type="entry name" value="AcylCoA_DH/ox_N"/>
</dbReference>
<dbReference type="AlphaFoldDB" id="A0AAV9G436"/>
<gene>
    <name evidence="7" type="ORF">QBC34DRAFT_387185</name>
</gene>
<dbReference type="CDD" id="cd00567">
    <property type="entry name" value="ACAD"/>
    <property type="match status" value="1"/>
</dbReference>
<protein>
    <submittedName>
        <fullName evidence="7">Acyl-CoA dehydrogenase/oxidase</fullName>
    </submittedName>
</protein>
<dbReference type="EMBL" id="MU866013">
    <property type="protein sequence ID" value="KAK4442527.1"/>
    <property type="molecule type" value="Genomic_DNA"/>
</dbReference>
<evidence type="ECO:0000256" key="4">
    <source>
        <dbReference type="ARBA" id="ARBA00022827"/>
    </source>
</evidence>
<organism evidence="7 8">
    <name type="scientific">Podospora aff. communis PSN243</name>
    <dbReference type="NCBI Taxonomy" id="3040156"/>
    <lineage>
        <taxon>Eukaryota</taxon>
        <taxon>Fungi</taxon>
        <taxon>Dikarya</taxon>
        <taxon>Ascomycota</taxon>
        <taxon>Pezizomycotina</taxon>
        <taxon>Sordariomycetes</taxon>
        <taxon>Sordariomycetidae</taxon>
        <taxon>Sordariales</taxon>
        <taxon>Podosporaceae</taxon>
        <taxon>Podospora</taxon>
    </lineage>
</organism>
<dbReference type="GO" id="GO:0003995">
    <property type="term" value="F:acyl-CoA dehydrogenase activity"/>
    <property type="evidence" value="ECO:0007669"/>
    <property type="project" value="TreeGrafter"/>
</dbReference>
<accession>A0AAV9G436</accession>
<evidence type="ECO:0000313" key="7">
    <source>
        <dbReference type="EMBL" id="KAK4442527.1"/>
    </source>
</evidence>
<comment type="caution">
    <text evidence="7">The sequence shown here is derived from an EMBL/GenBank/DDBJ whole genome shotgun (WGS) entry which is preliminary data.</text>
</comment>
<evidence type="ECO:0000313" key="8">
    <source>
        <dbReference type="Proteomes" id="UP001321760"/>
    </source>
</evidence>
<dbReference type="GO" id="GO:0046359">
    <property type="term" value="P:butyrate catabolic process"/>
    <property type="evidence" value="ECO:0007669"/>
    <property type="project" value="TreeGrafter"/>
</dbReference>
<comment type="similarity">
    <text evidence="2">Belongs to the acyl-CoA dehydrogenase family.</text>
</comment>
<evidence type="ECO:0000256" key="3">
    <source>
        <dbReference type="ARBA" id="ARBA00022630"/>
    </source>
</evidence>
<comment type="cofactor">
    <cofactor evidence="1">
        <name>FAD</name>
        <dbReference type="ChEBI" id="CHEBI:57692"/>
    </cofactor>
</comment>
<proteinExistence type="inferred from homology"/>
<dbReference type="InterPro" id="IPR009100">
    <property type="entry name" value="AcylCoA_DH/oxidase_NM_dom_sf"/>
</dbReference>
<dbReference type="Proteomes" id="UP001321760">
    <property type="component" value="Unassembled WGS sequence"/>
</dbReference>
<keyword evidence="4" id="KW-0274">FAD</keyword>
<dbReference type="InterPro" id="IPR046373">
    <property type="entry name" value="Acyl-CoA_Oxase/DH_mid-dom_sf"/>
</dbReference>
<evidence type="ECO:0000256" key="2">
    <source>
        <dbReference type="ARBA" id="ARBA00009347"/>
    </source>
</evidence>
<keyword evidence="8" id="KW-1185">Reference proteome</keyword>
<evidence type="ECO:0000256" key="1">
    <source>
        <dbReference type="ARBA" id="ARBA00001974"/>
    </source>
</evidence>
<dbReference type="GO" id="GO:0050660">
    <property type="term" value="F:flavin adenine dinucleotide binding"/>
    <property type="evidence" value="ECO:0007669"/>
    <property type="project" value="InterPro"/>
</dbReference>
<dbReference type="SUPFAM" id="SSF47203">
    <property type="entry name" value="Acyl-CoA dehydrogenase C-terminal domain-like"/>
    <property type="match status" value="1"/>
</dbReference>
<sequence>MPVDFHLGPTEAATRAAAASFAQHVLKPARTEYIQHAKHTDRFQATRPAYAAAVQGGLLKGQVSPARGGSGGTLVEAAIMVEECYAVEPSAALTIFATGLGLTPLNMAAGPQHQEFLTPFLSGQGSPLASLVFSEPGGVANALEKGAPGFQTTAHRDGDEWVINGEKMWATNCAGWDFGGCDLACVVCRDTTEAPDNNNSKKNSDDPKDRVMIILVTRADLDRNPAGSFEVLRHVSMPGHTSVSGPHVRYNKVRVPAKNVLCPPGQGAQVALAAFDASAVLVGAMGVGLMRAAFDAALAFGRRDSRNGAVPLLERQAFADLVSAIKMRAEACRALTWKAAHAMEHGPGDYDARRELALAAKVYCSEAAVQACHDAISAVGITAYDTSQPFAELLNNAMVLPIFDGGNVGIRRRHMQQLMQSPTYDAWAATYGPSQGNK</sequence>
<dbReference type="InterPro" id="IPR037069">
    <property type="entry name" value="AcylCoA_DH/ox_N_sf"/>
</dbReference>
<evidence type="ECO:0000259" key="5">
    <source>
        <dbReference type="Pfam" id="PF00441"/>
    </source>
</evidence>
<dbReference type="PANTHER" id="PTHR43884:SF12">
    <property type="entry name" value="ISOVALERYL-COA DEHYDROGENASE, MITOCHONDRIAL-RELATED"/>
    <property type="match status" value="1"/>
</dbReference>
<reference evidence="7" key="1">
    <citation type="journal article" date="2023" name="Mol. Phylogenet. Evol.">
        <title>Genome-scale phylogeny and comparative genomics of the fungal order Sordariales.</title>
        <authorList>
            <person name="Hensen N."/>
            <person name="Bonometti L."/>
            <person name="Westerberg I."/>
            <person name="Brannstrom I.O."/>
            <person name="Guillou S."/>
            <person name="Cros-Aarteil S."/>
            <person name="Calhoun S."/>
            <person name="Haridas S."/>
            <person name="Kuo A."/>
            <person name="Mondo S."/>
            <person name="Pangilinan J."/>
            <person name="Riley R."/>
            <person name="LaButti K."/>
            <person name="Andreopoulos B."/>
            <person name="Lipzen A."/>
            <person name="Chen C."/>
            <person name="Yan M."/>
            <person name="Daum C."/>
            <person name="Ng V."/>
            <person name="Clum A."/>
            <person name="Steindorff A."/>
            <person name="Ohm R.A."/>
            <person name="Martin F."/>
            <person name="Silar P."/>
            <person name="Natvig D.O."/>
            <person name="Lalanne C."/>
            <person name="Gautier V."/>
            <person name="Ament-Velasquez S.L."/>
            <person name="Kruys A."/>
            <person name="Hutchinson M.I."/>
            <person name="Powell A.J."/>
            <person name="Barry K."/>
            <person name="Miller A.N."/>
            <person name="Grigoriev I.V."/>
            <person name="Debuchy R."/>
            <person name="Gladieux P."/>
            <person name="Hiltunen Thoren M."/>
            <person name="Johannesson H."/>
        </authorList>
    </citation>
    <scope>NUCLEOTIDE SEQUENCE</scope>
    <source>
        <strain evidence="7">PSN243</strain>
    </source>
</reference>
<evidence type="ECO:0000259" key="6">
    <source>
        <dbReference type="Pfam" id="PF02771"/>
    </source>
</evidence>